<feature type="compositionally biased region" description="Acidic residues" evidence="1">
    <location>
        <begin position="1"/>
        <end position="12"/>
    </location>
</feature>
<accession>A0A5C3ETW3</accession>
<feature type="region of interest" description="Disordered" evidence="1">
    <location>
        <begin position="130"/>
        <end position="162"/>
    </location>
</feature>
<name>A0A5C3ETW3_9BASI</name>
<dbReference type="EMBL" id="OOIP01000001">
    <property type="protein sequence ID" value="SPO35105.1"/>
    <property type="molecule type" value="Genomic_DNA"/>
</dbReference>
<proteinExistence type="predicted"/>
<evidence type="ECO:0000313" key="2">
    <source>
        <dbReference type="EMBL" id="SPO35105.1"/>
    </source>
</evidence>
<sequence>MIREGEDEEEGEPTERAEVGGGGSGGGGSDEDQHGWLAGWLMLGFEGTSTNSTSQSGRAGRPARRPAASRQARPGKASKAGRQAGFACSSPAQPAKGAPSHLAAFLALPLPPPPPFASLARSPVAKALKKLPFPTRRQPPPPRPIQPRESQHSPARTCLRRSPLGLVARSSVDDTGRTSLERITIPLYCLQLVARPTVLLEARRSSSSSLDGRIGSPASPSLRPRPRLAIHGPDSAVDLGHGGVGLLRGWRLLSAWNRVNRVASQQQRSLGRVRLPRRLGRDRGWPIRWLLGDWAGMLRMLLHRRHPARLCSRSRIPPGSAFSVALRQVKAQHSLRFVGNSGQSDVRRAIS</sequence>
<organism evidence="2 3">
    <name type="scientific">Pseudozyma flocculosa</name>
    <dbReference type="NCBI Taxonomy" id="84751"/>
    <lineage>
        <taxon>Eukaryota</taxon>
        <taxon>Fungi</taxon>
        <taxon>Dikarya</taxon>
        <taxon>Basidiomycota</taxon>
        <taxon>Ustilaginomycotina</taxon>
        <taxon>Ustilaginomycetes</taxon>
        <taxon>Ustilaginales</taxon>
        <taxon>Ustilaginaceae</taxon>
        <taxon>Pseudozyma</taxon>
    </lineage>
</organism>
<dbReference type="AlphaFoldDB" id="A0A5C3ETW3"/>
<keyword evidence="3" id="KW-1185">Reference proteome</keyword>
<evidence type="ECO:0000313" key="3">
    <source>
        <dbReference type="Proteomes" id="UP000323386"/>
    </source>
</evidence>
<evidence type="ECO:0000256" key="1">
    <source>
        <dbReference type="SAM" id="MobiDB-lite"/>
    </source>
</evidence>
<feature type="region of interest" description="Disordered" evidence="1">
    <location>
        <begin position="1"/>
        <end position="97"/>
    </location>
</feature>
<feature type="region of interest" description="Disordered" evidence="1">
    <location>
        <begin position="206"/>
        <end position="229"/>
    </location>
</feature>
<feature type="compositionally biased region" description="Gly residues" evidence="1">
    <location>
        <begin position="19"/>
        <end position="28"/>
    </location>
</feature>
<dbReference type="Proteomes" id="UP000323386">
    <property type="component" value="Unassembled WGS sequence"/>
</dbReference>
<gene>
    <name evidence="2" type="ORF">PSFLO_00576</name>
</gene>
<reference evidence="2 3" key="1">
    <citation type="submission" date="2018-03" db="EMBL/GenBank/DDBJ databases">
        <authorList>
            <person name="Guldener U."/>
        </authorList>
    </citation>
    <scope>NUCLEOTIDE SEQUENCE [LARGE SCALE GENOMIC DNA]</scope>
    <source>
        <strain evidence="2 3">DAOM196992</strain>
    </source>
</reference>
<protein>
    <submittedName>
        <fullName evidence="2">Uncharacterized protein</fullName>
    </submittedName>
</protein>
<feature type="compositionally biased region" description="Low complexity" evidence="1">
    <location>
        <begin position="54"/>
        <end position="75"/>
    </location>
</feature>